<dbReference type="InterPro" id="IPR011701">
    <property type="entry name" value="MFS"/>
</dbReference>
<keyword evidence="8" id="KW-1185">Reference proteome</keyword>
<name>A0A1N6FGC1_9BURK</name>
<dbReference type="AlphaFoldDB" id="A0A1N6FGC1"/>
<proteinExistence type="predicted"/>
<dbReference type="GO" id="GO:0016020">
    <property type="term" value="C:membrane"/>
    <property type="evidence" value="ECO:0007669"/>
    <property type="project" value="UniProtKB-SubCell"/>
</dbReference>
<dbReference type="CDD" id="cd17319">
    <property type="entry name" value="MFS_ExuT_GudP_like"/>
    <property type="match status" value="1"/>
</dbReference>
<feature type="domain" description="Major facilitator superfamily (MFS) profile" evidence="6">
    <location>
        <begin position="18"/>
        <end position="424"/>
    </location>
</feature>
<dbReference type="InterPro" id="IPR020846">
    <property type="entry name" value="MFS_dom"/>
</dbReference>
<accession>A0A1N6FGC1</accession>
<protein>
    <submittedName>
        <fullName evidence="7">Sugar phosphate permease</fullName>
    </submittedName>
</protein>
<dbReference type="PIRSF" id="PIRSF002808">
    <property type="entry name" value="Hexose_phosphate_transp"/>
    <property type="match status" value="1"/>
</dbReference>
<feature type="transmembrane region" description="Helical" evidence="5">
    <location>
        <begin position="310"/>
        <end position="328"/>
    </location>
</feature>
<dbReference type="Proteomes" id="UP000185151">
    <property type="component" value="Unassembled WGS sequence"/>
</dbReference>
<keyword evidence="2 5" id="KW-0812">Transmembrane</keyword>
<evidence type="ECO:0000313" key="8">
    <source>
        <dbReference type="Proteomes" id="UP000185151"/>
    </source>
</evidence>
<feature type="transmembrane region" description="Helical" evidence="5">
    <location>
        <begin position="237"/>
        <end position="257"/>
    </location>
</feature>
<comment type="subcellular location">
    <subcellularLocation>
        <location evidence="1">Membrane</location>
        <topology evidence="1">Multi-pass membrane protein</topology>
    </subcellularLocation>
</comment>
<evidence type="ECO:0000256" key="1">
    <source>
        <dbReference type="ARBA" id="ARBA00004141"/>
    </source>
</evidence>
<sequence length="440" mass="46862">MTSTVAASPRLKIIQRSTLAMLVVSIAISTIDRAALAVANPLIRHDLGLSIAEMGMLLSAFLWAYAFSQLPIGALIDRYGPRWLLGCGLAVWSSAQLLCGLVTNTAQFAAARALLGIGEAPQFPAAARVVKDWFAVRDRGSATGIFMCASYLGTGLAAPLLTAMMLNFGWRWMFMTMGILGLVMAAVWFAVYRNPSQLALTDDERRYLGLGEATSSGEKRGLSLAQWRSLFRSSTTWGLVIGYFGVIYVNWLFNTWLPGYLHMARHMSLAQVGWTAAIPYTFAVLGALVAGYLTDWLARKGMSLTHSRKVPACVFLVAQTLFVVVAALVPDNNVAVACLSGALFCGTAATTIAWAMISVFSPQRCTGSLGALQNFGGYMGGSLAPIVTGLIVQKTGSFVPALYLGAGMSLFAALAYLVLIRGPVTLRVSEGVGGVSADQV</sequence>
<gene>
    <name evidence="7" type="ORF">SAMN05444165_0184</name>
</gene>
<dbReference type="Pfam" id="PF07690">
    <property type="entry name" value="MFS_1"/>
    <property type="match status" value="1"/>
</dbReference>
<feature type="transmembrane region" description="Helical" evidence="5">
    <location>
        <begin position="398"/>
        <end position="419"/>
    </location>
</feature>
<feature type="transmembrane region" description="Helical" evidence="5">
    <location>
        <begin position="172"/>
        <end position="191"/>
    </location>
</feature>
<dbReference type="RefSeq" id="WP_074293807.1">
    <property type="nucleotide sequence ID" value="NZ_FSRU01000001.1"/>
</dbReference>
<evidence type="ECO:0000256" key="3">
    <source>
        <dbReference type="ARBA" id="ARBA00022989"/>
    </source>
</evidence>
<dbReference type="PANTHER" id="PTHR11662:SF446">
    <property type="entry name" value="SODIUM-DEPENDENT PHOSPHATE TRANSPORT PROTEIN 1, CHLOROPLASTIC"/>
    <property type="match status" value="1"/>
</dbReference>
<dbReference type="EMBL" id="FSRU01000001">
    <property type="protein sequence ID" value="SIN94295.1"/>
    <property type="molecule type" value="Genomic_DNA"/>
</dbReference>
<dbReference type="InterPro" id="IPR036259">
    <property type="entry name" value="MFS_trans_sf"/>
</dbReference>
<organism evidence="7 8">
    <name type="scientific">Paraburkholderia phenazinium</name>
    <dbReference type="NCBI Taxonomy" id="60549"/>
    <lineage>
        <taxon>Bacteria</taxon>
        <taxon>Pseudomonadati</taxon>
        <taxon>Pseudomonadota</taxon>
        <taxon>Betaproteobacteria</taxon>
        <taxon>Burkholderiales</taxon>
        <taxon>Burkholderiaceae</taxon>
        <taxon>Paraburkholderia</taxon>
    </lineage>
</organism>
<evidence type="ECO:0000259" key="6">
    <source>
        <dbReference type="PROSITE" id="PS50850"/>
    </source>
</evidence>
<evidence type="ECO:0000256" key="5">
    <source>
        <dbReference type="SAM" id="Phobius"/>
    </source>
</evidence>
<feature type="transmembrane region" description="Helical" evidence="5">
    <location>
        <begin position="144"/>
        <end position="166"/>
    </location>
</feature>
<evidence type="ECO:0000313" key="7">
    <source>
        <dbReference type="EMBL" id="SIN94295.1"/>
    </source>
</evidence>
<dbReference type="InterPro" id="IPR050382">
    <property type="entry name" value="MFS_Na/Anion_cotransporter"/>
</dbReference>
<dbReference type="PANTHER" id="PTHR11662">
    <property type="entry name" value="SOLUTE CARRIER FAMILY 17"/>
    <property type="match status" value="1"/>
</dbReference>
<reference evidence="7 8" key="1">
    <citation type="submission" date="2016-11" db="EMBL/GenBank/DDBJ databases">
        <authorList>
            <person name="Jaros S."/>
            <person name="Januszkiewicz K."/>
            <person name="Wedrychowicz H."/>
        </authorList>
    </citation>
    <scope>NUCLEOTIDE SEQUENCE [LARGE SCALE GENOMIC DNA]</scope>
    <source>
        <strain evidence="7 8">GAS95</strain>
    </source>
</reference>
<dbReference type="PROSITE" id="PS50850">
    <property type="entry name" value="MFS"/>
    <property type="match status" value="1"/>
</dbReference>
<dbReference type="Gene3D" id="1.20.1250.20">
    <property type="entry name" value="MFS general substrate transporter like domains"/>
    <property type="match status" value="2"/>
</dbReference>
<keyword evidence="3 5" id="KW-1133">Transmembrane helix</keyword>
<keyword evidence="4 5" id="KW-0472">Membrane</keyword>
<dbReference type="GO" id="GO:0022857">
    <property type="term" value="F:transmembrane transporter activity"/>
    <property type="evidence" value="ECO:0007669"/>
    <property type="project" value="InterPro"/>
</dbReference>
<feature type="transmembrane region" description="Helical" evidence="5">
    <location>
        <begin position="369"/>
        <end position="392"/>
    </location>
</feature>
<feature type="transmembrane region" description="Helical" evidence="5">
    <location>
        <begin position="47"/>
        <end position="68"/>
    </location>
</feature>
<feature type="transmembrane region" description="Helical" evidence="5">
    <location>
        <begin position="277"/>
        <end position="298"/>
    </location>
</feature>
<feature type="transmembrane region" description="Helical" evidence="5">
    <location>
        <begin position="334"/>
        <end position="357"/>
    </location>
</feature>
<dbReference type="SUPFAM" id="SSF103473">
    <property type="entry name" value="MFS general substrate transporter"/>
    <property type="match status" value="1"/>
</dbReference>
<evidence type="ECO:0000256" key="2">
    <source>
        <dbReference type="ARBA" id="ARBA00022692"/>
    </source>
</evidence>
<evidence type="ECO:0000256" key="4">
    <source>
        <dbReference type="ARBA" id="ARBA00023136"/>
    </source>
</evidence>
<dbReference type="InterPro" id="IPR000849">
    <property type="entry name" value="Sugar_P_transporter"/>
</dbReference>
<dbReference type="OrthoDB" id="8596007at2"/>